<evidence type="ECO:0000313" key="2">
    <source>
        <dbReference type="Proteomes" id="UP001352852"/>
    </source>
</evidence>
<name>A0ABU7F3V8_9TELE</name>
<gene>
    <name evidence="1" type="ORF">CHARACLAT_012991</name>
</gene>
<keyword evidence="2" id="KW-1185">Reference proteome</keyword>
<evidence type="ECO:0000313" key="1">
    <source>
        <dbReference type="EMBL" id="MED6293684.1"/>
    </source>
</evidence>
<dbReference type="EMBL" id="JAHUTJ010074692">
    <property type="protein sequence ID" value="MED6293684.1"/>
    <property type="molecule type" value="Genomic_DNA"/>
</dbReference>
<protein>
    <submittedName>
        <fullName evidence="1">Uncharacterized protein</fullName>
    </submittedName>
</protein>
<proteinExistence type="predicted"/>
<organism evidence="1 2">
    <name type="scientific">Characodon lateralis</name>
    <dbReference type="NCBI Taxonomy" id="208331"/>
    <lineage>
        <taxon>Eukaryota</taxon>
        <taxon>Metazoa</taxon>
        <taxon>Chordata</taxon>
        <taxon>Craniata</taxon>
        <taxon>Vertebrata</taxon>
        <taxon>Euteleostomi</taxon>
        <taxon>Actinopterygii</taxon>
        <taxon>Neopterygii</taxon>
        <taxon>Teleostei</taxon>
        <taxon>Neoteleostei</taxon>
        <taxon>Acanthomorphata</taxon>
        <taxon>Ovalentaria</taxon>
        <taxon>Atherinomorphae</taxon>
        <taxon>Cyprinodontiformes</taxon>
        <taxon>Goodeidae</taxon>
        <taxon>Characodon</taxon>
    </lineage>
</organism>
<feature type="non-terminal residue" evidence="1">
    <location>
        <position position="1"/>
    </location>
</feature>
<comment type="caution">
    <text evidence="1">The sequence shown here is derived from an EMBL/GenBank/DDBJ whole genome shotgun (WGS) entry which is preliminary data.</text>
</comment>
<dbReference type="Proteomes" id="UP001352852">
    <property type="component" value="Unassembled WGS sequence"/>
</dbReference>
<sequence>LVKLSPNASLVSTFLLANLWKYIHSAGIPLCNQREEVSRRLLIPVQLQLNKVEDPFNSLPGLLQTKLLKSRRRNLLYKIFFIFFKQPLGSPPLCSWPSESPLHLSYQCNGYRMLSNHRFGPIFPYIVMILLTCYF</sequence>
<accession>A0ABU7F3V8</accession>
<reference evidence="1 2" key="1">
    <citation type="submission" date="2021-06" db="EMBL/GenBank/DDBJ databases">
        <authorList>
            <person name="Palmer J.M."/>
        </authorList>
    </citation>
    <scope>NUCLEOTIDE SEQUENCE [LARGE SCALE GENOMIC DNA]</scope>
    <source>
        <strain evidence="1 2">CL_MEX2019</strain>
        <tissue evidence="1">Muscle</tissue>
    </source>
</reference>